<dbReference type="Proteomes" id="UP001157134">
    <property type="component" value="Unassembled WGS sequence"/>
</dbReference>
<name>A0ABQ6HHH2_9GAMM</name>
<organism evidence="1 2">
    <name type="scientific">Thalassotalea loyana</name>
    <dbReference type="NCBI Taxonomy" id="280483"/>
    <lineage>
        <taxon>Bacteria</taxon>
        <taxon>Pseudomonadati</taxon>
        <taxon>Pseudomonadota</taxon>
        <taxon>Gammaproteobacteria</taxon>
        <taxon>Alteromonadales</taxon>
        <taxon>Colwelliaceae</taxon>
        <taxon>Thalassotalea</taxon>
    </lineage>
</organism>
<accession>A0ABQ6HHH2</accession>
<dbReference type="EMBL" id="BSSV01000006">
    <property type="protein sequence ID" value="GLX86341.1"/>
    <property type="molecule type" value="Genomic_DNA"/>
</dbReference>
<comment type="caution">
    <text evidence="1">The sequence shown here is derived from an EMBL/GenBank/DDBJ whole genome shotgun (WGS) entry which is preliminary data.</text>
</comment>
<keyword evidence="2" id="KW-1185">Reference proteome</keyword>
<gene>
    <name evidence="1" type="ORF">tloyanaT_25940</name>
</gene>
<proteinExistence type="predicted"/>
<reference evidence="1 2" key="1">
    <citation type="submission" date="2023-03" db="EMBL/GenBank/DDBJ databases">
        <title>Thalassotalea loyana LMG 22536T draft genome sequence.</title>
        <authorList>
            <person name="Sawabe T."/>
        </authorList>
    </citation>
    <scope>NUCLEOTIDE SEQUENCE [LARGE SCALE GENOMIC DNA]</scope>
    <source>
        <strain evidence="1 2">LMG 22536</strain>
    </source>
</reference>
<dbReference type="RefSeq" id="WP_284299303.1">
    <property type="nucleotide sequence ID" value="NZ_BSSV01000006.1"/>
</dbReference>
<evidence type="ECO:0000313" key="2">
    <source>
        <dbReference type="Proteomes" id="UP001157134"/>
    </source>
</evidence>
<evidence type="ECO:0000313" key="1">
    <source>
        <dbReference type="EMBL" id="GLX86341.1"/>
    </source>
</evidence>
<sequence length="67" mass="7545">MFNYHYAAQITKHSRAANIDGVLSISQPIKNTADLHHLRMRIAVKCNVEPSNVVVTSLNYLPLVNQQ</sequence>
<protein>
    <submittedName>
        <fullName evidence="1">Uncharacterized protein</fullName>
    </submittedName>
</protein>